<proteinExistence type="predicted"/>
<gene>
    <name evidence="2" type="ORF">AMECASPLE_037963</name>
</gene>
<name>A0ABV1AFE9_9TELE</name>
<feature type="signal peptide" evidence="1">
    <location>
        <begin position="1"/>
        <end position="16"/>
    </location>
</feature>
<organism evidence="2 3">
    <name type="scientific">Ameca splendens</name>
    <dbReference type="NCBI Taxonomy" id="208324"/>
    <lineage>
        <taxon>Eukaryota</taxon>
        <taxon>Metazoa</taxon>
        <taxon>Chordata</taxon>
        <taxon>Craniata</taxon>
        <taxon>Vertebrata</taxon>
        <taxon>Euteleostomi</taxon>
        <taxon>Actinopterygii</taxon>
        <taxon>Neopterygii</taxon>
        <taxon>Teleostei</taxon>
        <taxon>Neoteleostei</taxon>
        <taxon>Acanthomorphata</taxon>
        <taxon>Ovalentaria</taxon>
        <taxon>Atherinomorphae</taxon>
        <taxon>Cyprinodontiformes</taxon>
        <taxon>Goodeidae</taxon>
        <taxon>Ameca</taxon>
    </lineage>
</organism>
<keyword evidence="1" id="KW-0732">Signal</keyword>
<dbReference type="EMBL" id="JAHRIP010091349">
    <property type="protein sequence ID" value="MEQ2316971.1"/>
    <property type="molecule type" value="Genomic_DNA"/>
</dbReference>
<feature type="chain" id="PRO_5045767376" description="Secreted protein" evidence="1">
    <location>
        <begin position="17"/>
        <end position="89"/>
    </location>
</feature>
<sequence>MIALMRFFTCTVDVFAHLSSRGTVAECCSQWHLSLLSGGCREGAPAADHNSPLETWQNVLFPRGTNPFATVKLKPTHTNDRSAPVLHRR</sequence>
<evidence type="ECO:0000256" key="1">
    <source>
        <dbReference type="SAM" id="SignalP"/>
    </source>
</evidence>
<reference evidence="2 3" key="1">
    <citation type="submission" date="2021-06" db="EMBL/GenBank/DDBJ databases">
        <authorList>
            <person name="Palmer J.M."/>
        </authorList>
    </citation>
    <scope>NUCLEOTIDE SEQUENCE [LARGE SCALE GENOMIC DNA]</scope>
    <source>
        <strain evidence="2 3">AS_MEX2019</strain>
        <tissue evidence="2">Muscle</tissue>
    </source>
</reference>
<comment type="caution">
    <text evidence="2">The sequence shown here is derived from an EMBL/GenBank/DDBJ whole genome shotgun (WGS) entry which is preliminary data.</text>
</comment>
<evidence type="ECO:0008006" key="4">
    <source>
        <dbReference type="Google" id="ProtNLM"/>
    </source>
</evidence>
<dbReference type="Proteomes" id="UP001469553">
    <property type="component" value="Unassembled WGS sequence"/>
</dbReference>
<accession>A0ABV1AFE9</accession>
<keyword evidence="3" id="KW-1185">Reference proteome</keyword>
<protein>
    <recommendedName>
        <fullName evidence="4">Secreted protein</fullName>
    </recommendedName>
</protein>
<evidence type="ECO:0000313" key="3">
    <source>
        <dbReference type="Proteomes" id="UP001469553"/>
    </source>
</evidence>
<evidence type="ECO:0000313" key="2">
    <source>
        <dbReference type="EMBL" id="MEQ2316971.1"/>
    </source>
</evidence>